<name>A0A6V7UYX2_MELEN</name>
<reference evidence="2 3" key="1">
    <citation type="submission" date="2020-08" db="EMBL/GenBank/DDBJ databases">
        <authorList>
            <person name="Koutsovoulos G."/>
            <person name="Danchin GJ E."/>
        </authorList>
    </citation>
    <scope>NUCLEOTIDE SEQUENCE [LARGE SCALE GENOMIC DNA]</scope>
</reference>
<dbReference type="Proteomes" id="UP000580250">
    <property type="component" value="Unassembled WGS sequence"/>
</dbReference>
<dbReference type="AlphaFoldDB" id="A0A6V7UYX2"/>
<organism evidence="2 3">
    <name type="scientific">Meloidogyne enterolobii</name>
    <name type="common">Root-knot nematode worm</name>
    <name type="synonym">Meloidogyne mayaguensis</name>
    <dbReference type="NCBI Taxonomy" id="390850"/>
    <lineage>
        <taxon>Eukaryota</taxon>
        <taxon>Metazoa</taxon>
        <taxon>Ecdysozoa</taxon>
        <taxon>Nematoda</taxon>
        <taxon>Chromadorea</taxon>
        <taxon>Rhabditida</taxon>
        <taxon>Tylenchina</taxon>
        <taxon>Tylenchomorpha</taxon>
        <taxon>Tylenchoidea</taxon>
        <taxon>Meloidogynidae</taxon>
        <taxon>Meloidogyninae</taxon>
        <taxon>Meloidogyne</taxon>
    </lineage>
</organism>
<comment type="caution">
    <text evidence="2">The sequence shown here is derived from an EMBL/GenBank/DDBJ whole genome shotgun (WGS) entry which is preliminary data.</text>
</comment>
<gene>
    <name evidence="2" type="ORF">MENT_LOCUS18364</name>
</gene>
<evidence type="ECO:0000313" key="2">
    <source>
        <dbReference type="EMBL" id="CAD2167089.1"/>
    </source>
</evidence>
<protein>
    <submittedName>
        <fullName evidence="2">Uncharacterized protein</fullName>
    </submittedName>
</protein>
<keyword evidence="1" id="KW-0812">Transmembrane</keyword>
<proteinExistence type="predicted"/>
<keyword evidence="1" id="KW-0472">Membrane</keyword>
<keyword evidence="1" id="KW-1133">Transmembrane helix</keyword>
<dbReference type="EMBL" id="CAJEWN010000124">
    <property type="protein sequence ID" value="CAD2167089.1"/>
    <property type="molecule type" value="Genomic_DNA"/>
</dbReference>
<evidence type="ECO:0000256" key="1">
    <source>
        <dbReference type="SAM" id="Phobius"/>
    </source>
</evidence>
<evidence type="ECO:0000313" key="3">
    <source>
        <dbReference type="Proteomes" id="UP000580250"/>
    </source>
</evidence>
<feature type="transmembrane region" description="Helical" evidence="1">
    <location>
        <begin position="95"/>
        <end position="118"/>
    </location>
</feature>
<sequence>MLELLIISINSRPNHAVNNDEMASYTMCGHLLSKNEFNQLQIFGRFFMVVFALLVAPLWPSSVTAFEGPNGIALLVAPLWPSSVTAFEGPMVLLFWWRLCGPSSVTAFGGPMVLLFWWRLCGPHR</sequence>
<feature type="transmembrane region" description="Helical" evidence="1">
    <location>
        <begin position="42"/>
        <end position="59"/>
    </location>
</feature>
<accession>A0A6V7UYX2</accession>